<keyword evidence="8" id="KW-1185">Reference proteome</keyword>
<feature type="transmembrane region" description="Helical" evidence="5">
    <location>
        <begin position="76"/>
        <end position="94"/>
    </location>
</feature>
<evidence type="ECO:0000313" key="8">
    <source>
        <dbReference type="Proteomes" id="UP000799640"/>
    </source>
</evidence>
<keyword evidence="4 5" id="KW-0472">Membrane</keyword>
<dbReference type="Proteomes" id="UP000799640">
    <property type="component" value="Unassembled WGS sequence"/>
</dbReference>
<feature type="domain" description="MARVEL" evidence="6">
    <location>
        <begin position="8"/>
        <end position="136"/>
    </location>
</feature>
<evidence type="ECO:0000256" key="2">
    <source>
        <dbReference type="ARBA" id="ARBA00022692"/>
    </source>
</evidence>
<feature type="transmembrane region" description="Helical" evidence="5">
    <location>
        <begin position="9"/>
        <end position="30"/>
    </location>
</feature>
<comment type="subcellular location">
    <subcellularLocation>
        <location evidence="1">Membrane</location>
        <topology evidence="1">Multi-pass membrane protein</topology>
    </subcellularLocation>
</comment>
<evidence type="ECO:0000259" key="6">
    <source>
        <dbReference type="Pfam" id="PF01284"/>
    </source>
</evidence>
<evidence type="ECO:0000256" key="5">
    <source>
        <dbReference type="SAM" id="Phobius"/>
    </source>
</evidence>
<dbReference type="PANTHER" id="PTHR39608:SF1">
    <property type="entry name" value="INTEGRAL MEMBRANE PROTEIN (AFU_ORTHOLOGUE AFUA_5G08640)"/>
    <property type="match status" value="1"/>
</dbReference>
<name>A0A6G1HRA5_9PEZI</name>
<dbReference type="EMBL" id="ML996699">
    <property type="protein sequence ID" value="KAF2398588.1"/>
    <property type="molecule type" value="Genomic_DNA"/>
</dbReference>
<evidence type="ECO:0000256" key="3">
    <source>
        <dbReference type="ARBA" id="ARBA00022989"/>
    </source>
</evidence>
<sequence>MIVSRALSFFLRFAQFVCGAVVLGLVAHFLHQHHKTHAGPIGREIYTEVVAALSVVLSLIWMIPFTSTFLHYTTDFILSAAWFAAFGTLVNWIHKANCGGAFQWGGIHRGGYCGQWKATEAFSFLSAIFWLASAALGIHVVHRGTREATTSRGSRWSRRHAV</sequence>
<dbReference type="Pfam" id="PF01284">
    <property type="entry name" value="MARVEL"/>
    <property type="match status" value="1"/>
</dbReference>
<protein>
    <submittedName>
        <fullName evidence="7">Integral membrane protein</fullName>
    </submittedName>
</protein>
<gene>
    <name evidence="7" type="ORF">EJ06DRAFT_84566</name>
</gene>
<evidence type="ECO:0000256" key="1">
    <source>
        <dbReference type="ARBA" id="ARBA00004141"/>
    </source>
</evidence>
<evidence type="ECO:0000256" key="4">
    <source>
        <dbReference type="ARBA" id="ARBA00023136"/>
    </source>
</evidence>
<feature type="transmembrane region" description="Helical" evidence="5">
    <location>
        <begin position="121"/>
        <end position="142"/>
    </location>
</feature>
<accession>A0A6G1HRA5</accession>
<evidence type="ECO:0000313" key="7">
    <source>
        <dbReference type="EMBL" id="KAF2398588.1"/>
    </source>
</evidence>
<organism evidence="7 8">
    <name type="scientific">Trichodelitschia bisporula</name>
    <dbReference type="NCBI Taxonomy" id="703511"/>
    <lineage>
        <taxon>Eukaryota</taxon>
        <taxon>Fungi</taxon>
        <taxon>Dikarya</taxon>
        <taxon>Ascomycota</taxon>
        <taxon>Pezizomycotina</taxon>
        <taxon>Dothideomycetes</taxon>
        <taxon>Dothideomycetes incertae sedis</taxon>
        <taxon>Phaeotrichales</taxon>
        <taxon>Phaeotrichaceae</taxon>
        <taxon>Trichodelitschia</taxon>
    </lineage>
</organism>
<dbReference type="PANTHER" id="PTHR39608">
    <property type="entry name" value="INTEGRAL MEMBRANE PROTEIN (AFU_ORTHOLOGUE AFUA_5G08640)"/>
    <property type="match status" value="1"/>
</dbReference>
<dbReference type="AlphaFoldDB" id="A0A6G1HRA5"/>
<dbReference type="OrthoDB" id="4074965at2759"/>
<keyword evidence="2 5" id="KW-0812">Transmembrane</keyword>
<dbReference type="InterPro" id="IPR008253">
    <property type="entry name" value="Marvel"/>
</dbReference>
<feature type="transmembrane region" description="Helical" evidence="5">
    <location>
        <begin position="45"/>
        <end position="64"/>
    </location>
</feature>
<proteinExistence type="predicted"/>
<dbReference type="GO" id="GO:0016020">
    <property type="term" value="C:membrane"/>
    <property type="evidence" value="ECO:0007669"/>
    <property type="project" value="UniProtKB-SubCell"/>
</dbReference>
<reference evidence="7" key="1">
    <citation type="journal article" date="2020" name="Stud. Mycol.">
        <title>101 Dothideomycetes genomes: a test case for predicting lifestyles and emergence of pathogens.</title>
        <authorList>
            <person name="Haridas S."/>
            <person name="Albert R."/>
            <person name="Binder M."/>
            <person name="Bloem J."/>
            <person name="Labutti K."/>
            <person name="Salamov A."/>
            <person name="Andreopoulos B."/>
            <person name="Baker S."/>
            <person name="Barry K."/>
            <person name="Bills G."/>
            <person name="Bluhm B."/>
            <person name="Cannon C."/>
            <person name="Castanera R."/>
            <person name="Culley D."/>
            <person name="Daum C."/>
            <person name="Ezra D."/>
            <person name="Gonzalez J."/>
            <person name="Henrissat B."/>
            <person name="Kuo A."/>
            <person name="Liang C."/>
            <person name="Lipzen A."/>
            <person name="Lutzoni F."/>
            <person name="Magnuson J."/>
            <person name="Mondo S."/>
            <person name="Nolan M."/>
            <person name="Ohm R."/>
            <person name="Pangilinan J."/>
            <person name="Park H.-J."/>
            <person name="Ramirez L."/>
            <person name="Alfaro M."/>
            <person name="Sun H."/>
            <person name="Tritt A."/>
            <person name="Yoshinaga Y."/>
            <person name="Zwiers L.-H."/>
            <person name="Turgeon B."/>
            <person name="Goodwin S."/>
            <person name="Spatafora J."/>
            <person name="Crous P."/>
            <person name="Grigoriev I."/>
        </authorList>
    </citation>
    <scope>NUCLEOTIDE SEQUENCE</scope>
    <source>
        <strain evidence="7">CBS 262.69</strain>
    </source>
</reference>
<keyword evidence="3 5" id="KW-1133">Transmembrane helix</keyword>